<dbReference type="PROSITE" id="PS51257">
    <property type="entry name" value="PROKAR_LIPOPROTEIN"/>
    <property type="match status" value="1"/>
</dbReference>
<dbReference type="Gene3D" id="3.10.450.50">
    <property type="match status" value="1"/>
</dbReference>
<evidence type="ECO:0000313" key="2">
    <source>
        <dbReference type="Proteomes" id="UP001330184"/>
    </source>
</evidence>
<name>A0AA48KM17_9FLAO</name>
<accession>A0AA48KM17</accession>
<organism evidence="1 2">
    <name type="scientific">Flagellimonas marinaquae</name>
    <dbReference type="NCBI Taxonomy" id="254955"/>
    <lineage>
        <taxon>Bacteria</taxon>
        <taxon>Pseudomonadati</taxon>
        <taxon>Bacteroidota</taxon>
        <taxon>Flavobacteriia</taxon>
        <taxon>Flavobacteriales</taxon>
        <taxon>Flavobacteriaceae</taxon>
        <taxon>Flagellimonas</taxon>
    </lineage>
</organism>
<proteinExistence type="predicted"/>
<dbReference type="InterPro" id="IPR032710">
    <property type="entry name" value="NTF2-like_dom_sf"/>
</dbReference>
<evidence type="ECO:0000313" key="1">
    <source>
        <dbReference type="EMBL" id="BDW91413.1"/>
    </source>
</evidence>
<protein>
    <recommendedName>
        <fullName evidence="3">DUF4440 domain-containing protein</fullName>
    </recommendedName>
</protein>
<sequence length="172" mass="19742">MKNIAYAVVLVFLLAGCDNKIVESQIDHAKDSAQIIESIDAWDKAWESKDLQLAIKYYADEIDWTNAFGDRARSKEDLLKLLESIFGLNFVMSGENNYGANDIRFPNDSIATVRTQNIRTNQKWPDGTPMDDRIINHLRVYQNIKGKWLITDHMISQAWPKNKPVDSLTIKK</sequence>
<gene>
    <name evidence="1" type="ORF">MACH07_02450</name>
</gene>
<dbReference type="Proteomes" id="UP001330184">
    <property type="component" value="Chromosome"/>
</dbReference>
<keyword evidence="2" id="KW-1185">Reference proteome</keyword>
<dbReference type="AlphaFoldDB" id="A0AA48KM17"/>
<reference evidence="1 2" key="1">
    <citation type="submission" date="2023-01" db="EMBL/GenBank/DDBJ databases">
        <title>Complete genome sequence of Muricauda aquimarina strain IFOP_LL357.</title>
        <authorList>
            <person name="Gajardo G."/>
            <person name="Ueki S."/>
            <person name="Maruyama F."/>
        </authorList>
    </citation>
    <scope>NUCLEOTIDE SEQUENCE [LARGE SCALE GENOMIC DNA]</scope>
    <source>
        <strain evidence="1 2">IFOP_LL357</strain>
    </source>
</reference>
<dbReference type="SUPFAM" id="SSF54427">
    <property type="entry name" value="NTF2-like"/>
    <property type="match status" value="1"/>
</dbReference>
<dbReference type="RefSeq" id="WP_338195931.1">
    <property type="nucleotide sequence ID" value="NZ_AP027268.1"/>
</dbReference>
<evidence type="ECO:0008006" key="3">
    <source>
        <dbReference type="Google" id="ProtNLM"/>
    </source>
</evidence>
<dbReference type="EMBL" id="AP027268">
    <property type="protein sequence ID" value="BDW91413.1"/>
    <property type="molecule type" value="Genomic_DNA"/>
</dbReference>